<evidence type="ECO:0000256" key="11">
    <source>
        <dbReference type="ARBA" id="ARBA00023136"/>
    </source>
</evidence>
<evidence type="ECO:0000256" key="5">
    <source>
        <dbReference type="ARBA" id="ARBA00022500"/>
    </source>
</evidence>
<dbReference type="STRING" id="530564.Psta_4350"/>
<evidence type="ECO:0000256" key="3">
    <source>
        <dbReference type="ARBA" id="ARBA00022448"/>
    </source>
</evidence>
<dbReference type="GO" id="GO:0005886">
    <property type="term" value="C:plasma membrane"/>
    <property type="evidence" value="ECO:0007669"/>
    <property type="project" value="UniProtKB-SubCell"/>
</dbReference>
<dbReference type="InterPro" id="IPR002898">
    <property type="entry name" value="MotA_ExbB_proton_chnl"/>
</dbReference>
<keyword evidence="16" id="KW-1185">Reference proteome</keyword>
<dbReference type="Pfam" id="PF01618">
    <property type="entry name" value="MotA_ExbB"/>
    <property type="match status" value="1"/>
</dbReference>
<feature type="domain" description="Motility protein A N-terminal" evidence="14">
    <location>
        <begin position="6"/>
        <end position="92"/>
    </location>
</feature>
<sequence precursor="true">MDIATILGLIIAFAMMGASVIMGGGSFASFWDTASVLMVFGGSLGTVMVCFPMKVILKLPKVMIKSALNKPPDVSALISQIVSLAETARRDGLLALEARIGEIQHPLIKLGIQMSVDGSRPEAIEEVMRTEVESLSLRHKEGKGMLDQIGRFAPAMGMIGTLLGLIIMLGNMSDPSAIGGGMAVALITTLYGAVISNGSILPMAEKLAYVTKQEIIASEIIIRGIMALQSGENPRLIEQKLNTFLPPAVRKAKEAKEGK</sequence>
<reference evidence="15 16" key="1">
    <citation type="journal article" date="2009" name="Stand. Genomic Sci.">
        <title>Complete genome sequence of Pirellula staleyi type strain (ATCC 27377).</title>
        <authorList>
            <person name="Clum A."/>
            <person name="Tindall B.J."/>
            <person name="Sikorski J."/>
            <person name="Ivanova N."/>
            <person name="Mavrommatis K."/>
            <person name="Lucas S."/>
            <person name="Glavina del Rio T."/>
            <person name="Nolan M."/>
            <person name="Chen F."/>
            <person name="Tice H."/>
            <person name="Pitluck S."/>
            <person name="Cheng J.F."/>
            <person name="Chertkov O."/>
            <person name="Brettin T."/>
            <person name="Han C."/>
            <person name="Detter J.C."/>
            <person name="Kuske C."/>
            <person name="Bruce D."/>
            <person name="Goodwin L."/>
            <person name="Ovchinikova G."/>
            <person name="Pati A."/>
            <person name="Mikhailova N."/>
            <person name="Chen A."/>
            <person name="Palaniappan K."/>
            <person name="Land M."/>
            <person name="Hauser L."/>
            <person name="Chang Y.J."/>
            <person name="Jeffries C.D."/>
            <person name="Chain P."/>
            <person name="Rohde M."/>
            <person name="Goker M."/>
            <person name="Bristow J."/>
            <person name="Eisen J.A."/>
            <person name="Markowitz V."/>
            <person name="Hugenholtz P."/>
            <person name="Kyrpides N.C."/>
            <person name="Klenk H.P."/>
            <person name="Lapidus A."/>
        </authorList>
    </citation>
    <scope>NUCLEOTIDE SEQUENCE [LARGE SCALE GENOMIC DNA]</scope>
    <source>
        <strain evidence="16">ATCC 27377 / DSM 6068 / ICPB 4128</strain>
    </source>
</reference>
<feature type="transmembrane region" description="Helical" evidence="12">
    <location>
        <begin position="152"/>
        <end position="170"/>
    </location>
</feature>
<keyword evidence="4" id="KW-1003">Cell membrane</keyword>
<dbReference type="InterPro" id="IPR000540">
    <property type="entry name" value="Flag_MotA_CS"/>
</dbReference>
<keyword evidence="6 12" id="KW-0812">Transmembrane</keyword>
<evidence type="ECO:0000256" key="4">
    <source>
        <dbReference type="ARBA" id="ARBA00022475"/>
    </source>
</evidence>
<dbReference type="InterPro" id="IPR046786">
    <property type="entry name" value="MotA_N"/>
</dbReference>
<feature type="transmembrane region" description="Helical" evidence="12">
    <location>
        <begin position="33"/>
        <end position="57"/>
    </location>
</feature>
<feature type="transmembrane region" description="Helical" evidence="12">
    <location>
        <begin position="176"/>
        <end position="196"/>
    </location>
</feature>
<evidence type="ECO:0000259" key="14">
    <source>
        <dbReference type="Pfam" id="PF20560"/>
    </source>
</evidence>
<dbReference type="OrthoDB" id="9806929at2"/>
<dbReference type="AlphaFoldDB" id="D2R535"/>
<comment type="subcellular location">
    <subcellularLocation>
        <location evidence="1">Cell membrane</location>
        <topology evidence="1">Multi-pass membrane protein</topology>
    </subcellularLocation>
</comment>
<evidence type="ECO:0000259" key="13">
    <source>
        <dbReference type="Pfam" id="PF01618"/>
    </source>
</evidence>
<evidence type="ECO:0000256" key="7">
    <source>
        <dbReference type="ARBA" id="ARBA00022779"/>
    </source>
</evidence>
<keyword evidence="11 12" id="KW-0472">Membrane</keyword>
<feature type="domain" description="MotA/TolQ/ExbB proton channel" evidence="13">
    <location>
        <begin position="102"/>
        <end position="215"/>
    </location>
</feature>
<evidence type="ECO:0000256" key="12">
    <source>
        <dbReference type="SAM" id="Phobius"/>
    </source>
</evidence>
<keyword evidence="9 12" id="KW-1133">Transmembrane helix</keyword>
<dbReference type="PROSITE" id="PS01307">
    <property type="entry name" value="MOTA"/>
    <property type="match status" value="1"/>
</dbReference>
<keyword evidence="10" id="KW-0406">Ion transport</keyword>
<dbReference type="HOGENOM" id="CLU_079895_1_0_0"/>
<comment type="similarity">
    <text evidence="2">Belongs to the MotA family.</text>
</comment>
<evidence type="ECO:0000256" key="9">
    <source>
        <dbReference type="ARBA" id="ARBA00022989"/>
    </source>
</evidence>
<dbReference type="PANTHER" id="PTHR30433:SF2">
    <property type="entry name" value="MOTILITY PROTEIN A"/>
    <property type="match status" value="1"/>
</dbReference>
<organism evidence="15 16">
    <name type="scientific">Pirellula staleyi (strain ATCC 27377 / DSM 6068 / ICPB 4128)</name>
    <name type="common">Pirella staleyi</name>
    <dbReference type="NCBI Taxonomy" id="530564"/>
    <lineage>
        <taxon>Bacteria</taxon>
        <taxon>Pseudomonadati</taxon>
        <taxon>Planctomycetota</taxon>
        <taxon>Planctomycetia</taxon>
        <taxon>Pirellulales</taxon>
        <taxon>Pirellulaceae</taxon>
        <taxon>Pirellula</taxon>
    </lineage>
</organism>
<keyword evidence="3" id="KW-0813">Transport</keyword>
<dbReference type="PANTHER" id="PTHR30433">
    <property type="entry name" value="CHEMOTAXIS PROTEIN MOTA"/>
    <property type="match status" value="1"/>
</dbReference>
<evidence type="ECO:0000313" key="15">
    <source>
        <dbReference type="EMBL" id="ADB18997.1"/>
    </source>
</evidence>
<dbReference type="GO" id="GO:0071978">
    <property type="term" value="P:bacterial-type flagellum-dependent swarming motility"/>
    <property type="evidence" value="ECO:0007669"/>
    <property type="project" value="InterPro"/>
</dbReference>
<dbReference type="KEGG" id="psl:Psta_4350"/>
<accession>D2R535</accession>
<dbReference type="Pfam" id="PF20560">
    <property type="entry name" value="MotA_N"/>
    <property type="match status" value="1"/>
</dbReference>
<evidence type="ECO:0000256" key="2">
    <source>
        <dbReference type="ARBA" id="ARBA00008038"/>
    </source>
</evidence>
<name>D2R535_PIRSD</name>
<keyword evidence="7" id="KW-0283">Flagellar rotation</keyword>
<dbReference type="InterPro" id="IPR047055">
    <property type="entry name" value="MotA-like"/>
</dbReference>
<keyword evidence="8" id="KW-0375">Hydrogen ion transport</keyword>
<evidence type="ECO:0000256" key="1">
    <source>
        <dbReference type="ARBA" id="ARBA00004651"/>
    </source>
</evidence>
<dbReference type="eggNOG" id="COG1291">
    <property type="taxonomic scope" value="Bacteria"/>
</dbReference>
<evidence type="ECO:0000256" key="10">
    <source>
        <dbReference type="ARBA" id="ARBA00023065"/>
    </source>
</evidence>
<dbReference type="GO" id="GO:1902600">
    <property type="term" value="P:proton transmembrane transport"/>
    <property type="evidence" value="ECO:0007669"/>
    <property type="project" value="UniProtKB-KW"/>
</dbReference>
<gene>
    <name evidence="15" type="ordered locus">Psta_4350</name>
</gene>
<dbReference type="EMBL" id="CP001848">
    <property type="protein sequence ID" value="ADB18997.1"/>
    <property type="molecule type" value="Genomic_DNA"/>
</dbReference>
<dbReference type="GO" id="GO:0006935">
    <property type="term" value="P:chemotaxis"/>
    <property type="evidence" value="ECO:0007669"/>
    <property type="project" value="UniProtKB-KW"/>
</dbReference>
<proteinExistence type="inferred from homology"/>
<evidence type="ECO:0000313" key="16">
    <source>
        <dbReference type="Proteomes" id="UP000001887"/>
    </source>
</evidence>
<keyword evidence="5" id="KW-0145">Chemotaxis</keyword>
<evidence type="ECO:0000256" key="6">
    <source>
        <dbReference type="ARBA" id="ARBA00022692"/>
    </source>
</evidence>
<evidence type="ECO:0000256" key="8">
    <source>
        <dbReference type="ARBA" id="ARBA00022781"/>
    </source>
</evidence>
<protein>
    <submittedName>
        <fullName evidence="15">MotA/TolQ/ExbB proton channel</fullName>
    </submittedName>
</protein>
<dbReference type="Proteomes" id="UP000001887">
    <property type="component" value="Chromosome"/>
</dbReference>